<reference evidence="2 3" key="2">
    <citation type="journal article" date="2013" name="Stand. Genomic Sci.">
        <title>Complete genome sequence of Halorhodospira halophila SL1.</title>
        <authorList>
            <person name="Challacombe J.F."/>
            <person name="Majid S."/>
            <person name="Deole R."/>
            <person name="Brettin T.S."/>
            <person name="Bruce D."/>
            <person name="Delano S.F."/>
            <person name="Detter J.C."/>
            <person name="Gleasner C.D."/>
            <person name="Han C.S."/>
            <person name="Misra M."/>
            <person name="Reitenga K.G."/>
            <person name="Mikhailova N."/>
            <person name="Woyke T."/>
            <person name="Pitluck S."/>
            <person name="Nolan M."/>
            <person name="Land M.L."/>
            <person name="Saunders E."/>
            <person name="Tapia R."/>
            <person name="Lapidus A."/>
            <person name="Ivanova N."/>
            <person name="Hoff W.D."/>
        </authorList>
    </citation>
    <scope>NUCLEOTIDE SEQUENCE [LARGE SCALE GENOMIC DNA]</scope>
    <source>
        <strain evidence="3">DSM 244 / SL1</strain>
    </source>
</reference>
<evidence type="ECO:0000256" key="1">
    <source>
        <dbReference type="SAM" id="SignalP"/>
    </source>
</evidence>
<dbReference type="Pfam" id="PF02635">
    <property type="entry name" value="DsrE"/>
    <property type="match status" value="1"/>
</dbReference>
<dbReference type="InterPro" id="IPR027396">
    <property type="entry name" value="DsrEFH-like"/>
</dbReference>
<proteinExistence type="predicted"/>
<organism evidence="2 3">
    <name type="scientific">Halorhodospira halophila (strain DSM 244 / SL1)</name>
    <name type="common">Ectothiorhodospira halophila (strain DSM 244 / SL1)</name>
    <dbReference type="NCBI Taxonomy" id="349124"/>
    <lineage>
        <taxon>Bacteria</taxon>
        <taxon>Pseudomonadati</taxon>
        <taxon>Pseudomonadota</taxon>
        <taxon>Gammaproteobacteria</taxon>
        <taxon>Chromatiales</taxon>
        <taxon>Ectothiorhodospiraceae</taxon>
        <taxon>Halorhodospira</taxon>
    </lineage>
</organism>
<dbReference type="eggNOG" id="COG2044">
    <property type="taxonomic scope" value="Bacteria"/>
</dbReference>
<feature type="signal peptide" evidence="1">
    <location>
        <begin position="1"/>
        <end position="23"/>
    </location>
</feature>
<keyword evidence="1" id="KW-0732">Signal</keyword>
<dbReference type="HOGENOM" id="CLU_129170_0_0_6"/>
<keyword evidence="3" id="KW-1185">Reference proteome</keyword>
<dbReference type="Proteomes" id="UP000000647">
    <property type="component" value="Chromosome"/>
</dbReference>
<dbReference type="STRING" id="349124.Hhal_1418"/>
<gene>
    <name evidence="2" type="ordered locus">Hhal_1418</name>
</gene>
<dbReference type="InterPro" id="IPR003787">
    <property type="entry name" value="Sulphur_relay_DsrE/F-like"/>
</dbReference>
<evidence type="ECO:0000313" key="3">
    <source>
        <dbReference type="Proteomes" id="UP000000647"/>
    </source>
</evidence>
<feature type="chain" id="PRO_5002640428" evidence="1">
    <location>
        <begin position="24"/>
        <end position="145"/>
    </location>
</feature>
<protein>
    <submittedName>
        <fullName evidence="2">Uncharacterized protein</fullName>
    </submittedName>
</protein>
<dbReference type="OrthoDB" id="7361822at2"/>
<name>A1WWX3_HALHL</name>
<dbReference type="EMBL" id="CP000544">
    <property type="protein sequence ID" value="ABM62185.1"/>
    <property type="molecule type" value="Genomic_DNA"/>
</dbReference>
<evidence type="ECO:0000313" key="2">
    <source>
        <dbReference type="EMBL" id="ABM62185.1"/>
    </source>
</evidence>
<dbReference type="RefSeq" id="WP_011814207.1">
    <property type="nucleotide sequence ID" value="NC_008789.1"/>
</dbReference>
<accession>A1WWX3</accession>
<dbReference type="Gene3D" id="3.40.1260.10">
    <property type="entry name" value="DsrEFH-like"/>
    <property type="match status" value="1"/>
</dbReference>
<reference evidence="3" key="1">
    <citation type="submission" date="2006-12" db="EMBL/GenBank/DDBJ databases">
        <title>Complete sequence of Halorhodospira halophila SL1.</title>
        <authorList>
            <consortium name="US DOE Joint Genome Institute"/>
            <person name="Copeland A."/>
            <person name="Lucas S."/>
            <person name="Lapidus A."/>
            <person name="Barry K."/>
            <person name="Detter J.C."/>
            <person name="Glavina del Rio T."/>
            <person name="Hammon N."/>
            <person name="Israni S."/>
            <person name="Dalin E."/>
            <person name="Tice H."/>
            <person name="Pitluck S."/>
            <person name="Saunders E."/>
            <person name="Brettin T."/>
            <person name="Bruce D."/>
            <person name="Han C."/>
            <person name="Tapia R."/>
            <person name="Schmutz J."/>
            <person name="Larimer F."/>
            <person name="Land M."/>
            <person name="Hauser L."/>
            <person name="Kyrpides N."/>
            <person name="Mikhailova N."/>
            <person name="Hoff W."/>
            <person name="Richardson P."/>
        </authorList>
    </citation>
    <scope>NUCLEOTIDE SEQUENCE [LARGE SCALE GENOMIC DNA]</scope>
    <source>
        <strain evidence="3">DSM 244 / SL1</strain>
    </source>
</reference>
<dbReference type="KEGG" id="hha:Hhal_1418"/>
<sequence>MRAFNKVVAAAALSVAGVGLVQADSHGPDKLFVSVTSEDVQTQGFAMILATQGMQQGQEPRVLLCGPGAEMATEDYEADALDPAGANPQQMMRSLIGEGVQVDVCAIFLPNTDYTEDDLIEGVGVAEAPEVAEYMADPSVRYFSN</sequence>
<dbReference type="AlphaFoldDB" id="A1WWX3"/>
<dbReference type="SUPFAM" id="SSF75169">
    <property type="entry name" value="DsrEFH-like"/>
    <property type="match status" value="1"/>
</dbReference>